<dbReference type="EMBL" id="JAGIOL010000001">
    <property type="protein sequence ID" value="MBP2436933.1"/>
    <property type="molecule type" value="Genomic_DNA"/>
</dbReference>
<sequence length="55" mass="6293">MAKGAPPRRRDVTVQFGTRLSEEIANLIDEIHFREGLTKRQIVEDAVRQTWGSGR</sequence>
<name>A0ABS4ZKR7_9MICO</name>
<protein>
    <recommendedName>
        <fullName evidence="4">Ribbon-helix-helix protein CopG domain-containing protein</fullName>
    </recommendedName>
</protein>
<dbReference type="RefSeq" id="WP_165135168.1">
    <property type="nucleotide sequence ID" value="NZ_CP049253.1"/>
</dbReference>
<evidence type="ECO:0000313" key="2">
    <source>
        <dbReference type="EMBL" id="MBP2437887.1"/>
    </source>
</evidence>
<evidence type="ECO:0000313" key="3">
    <source>
        <dbReference type="Proteomes" id="UP001519362"/>
    </source>
</evidence>
<dbReference type="Proteomes" id="UP001519362">
    <property type="component" value="Unassembled WGS sequence"/>
</dbReference>
<accession>A0ABS4ZKR7</accession>
<comment type="caution">
    <text evidence="2">The sequence shown here is derived from an EMBL/GenBank/DDBJ whole genome shotgun (WGS) entry which is preliminary data.</text>
</comment>
<evidence type="ECO:0008006" key="4">
    <source>
        <dbReference type="Google" id="ProtNLM"/>
    </source>
</evidence>
<organism evidence="2 3">
    <name type="scientific">Microbacterium amylolyticum</name>
    <dbReference type="NCBI Taxonomy" id="936337"/>
    <lineage>
        <taxon>Bacteria</taxon>
        <taxon>Bacillati</taxon>
        <taxon>Actinomycetota</taxon>
        <taxon>Actinomycetes</taxon>
        <taxon>Micrococcales</taxon>
        <taxon>Microbacteriaceae</taxon>
        <taxon>Microbacterium</taxon>
    </lineage>
</organism>
<dbReference type="EMBL" id="JAGIOL010000002">
    <property type="protein sequence ID" value="MBP2437887.1"/>
    <property type="molecule type" value="Genomic_DNA"/>
</dbReference>
<reference evidence="2 3" key="1">
    <citation type="submission" date="2021-03" db="EMBL/GenBank/DDBJ databases">
        <title>Sequencing the genomes of 1000 actinobacteria strains.</title>
        <authorList>
            <person name="Klenk H.-P."/>
        </authorList>
    </citation>
    <scope>NUCLEOTIDE SEQUENCE [LARGE SCALE GENOMIC DNA]</scope>
    <source>
        <strain evidence="2 3">DSM 24221</strain>
    </source>
</reference>
<evidence type="ECO:0000313" key="1">
    <source>
        <dbReference type="EMBL" id="MBP2436933.1"/>
    </source>
</evidence>
<keyword evidence="3" id="KW-1185">Reference proteome</keyword>
<gene>
    <name evidence="1" type="ORF">JOF34_001519</name>
    <name evidence="2" type="ORF">JOF34_002531</name>
</gene>
<proteinExistence type="predicted"/>